<feature type="transmembrane region" description="Helical" evidence="10">
    <location>
        <begin position="63"/>
        <end position="89"/>
    </location>
</feature>
<reference evidence="11 12" key="1">
    <citation type="submission" date="2013-08" db="EMBL/GenBank/DDBJ databases">
        <title>Genome sequencing of Cellulomonas bogoriensis 69B4.</title>
        <authorList>
            <person name="Chen F."/>
            <person name="Li Y."/>
            <person name="Wang G."/>
        </authorList>
    </citation>
    <scope>NUCLEOTIDE SEQUENCE [LARGE SCALE GENOMIC DNA]</scope>
    <source>
        <strain evidence="11 12">69B4</strain>
    </source>
</reference>
<evidence type="ECO:0000313" key="11">
    <source>
        <dbReference type="EMBL" id="KGM10732.1"/>
    </source>
</evidence>
<dbReference type="GO" id="GO:0008381">
    <property type="term" value="F:mechanosensitive monoatomic ion channel activity"/>
    <property type="evidence" value="ECO:0007669"/>
    <property type="project" value="UniProtKB-UniRule"/>
</dbReference>
<dbReference type="GO" id="GO:0005886">
    <property type="term" value="C:plasma membrane"/>
    <property type="evidence" value="ECO:0007669"/>
    <property type="project" value="UniProtKB-SubCell"/>
</dbReference>
<gene>
    <name evidence="10" type="primary">mscL</name>
    <name evidence="11" type="ORF">N869_02380</name>
</gene>
<dbReference type="PRINTS" id="PR01264">
    <property type="entry name" value="MECHCHANNEL"/>
</dbReference>
<organism evidence="11 12">
    <name type="scientific">Cellulomonas bogoriensis 69B4 = DSM 16987</name>
    <dbReference type="NCBI Taxonomy" id="1386082"/>
    <lineage>
        <taxon>Bacteria</taxon>
        <taxon>Bacillati</taxon>
        <taxon>Actinomycetota</taxon>
        <taxon>Actinomycetes</taxon>
        <taxon>Micrococcales</taxon>
        <taxon>Cellulomonadaceae</taxon>
        <taxon>Cellulomonas</taxon>
    </lineage>
</organism>
<evidence type="ECO:0000256" key="1">
    <source>
        <dbReference type="ARBA" id="ARBA00004651"/>
    </source>
</evidence>
<dbReference type="InterPro" id="IPR036019">
    <property type="entry name" value="MscL_channel"/>
</dbReference>
<keyword evidence="7 10" id="KW-0406">Ion transport</keyword>
<keyword evidence="4 10" id="KW-1003">Cell membrane</keyword>
<dbReference type="InterPro" id="IPR019823">
    <property type="entry name" value="Mechanosensitive_channel_CS"/>
</dbReference>
<evidence type="ECO:0000256" key="7">
    <source>
        <dbReference type="ARBA" id="ARBA00023065"/>
    </source>
</evidence>
<evidence type="ECO:0000256" key="9">
    <source>
        <dbReference type="ARBA" id="ARBA00023303"/>
    </source>
</evidence>
<dbReference type="SUPFAM" id="SSF81330">
    <property type="entry name" value="Gated mechanosensitive channel"/>
    <property type="match status" value="1"/>
</dbReference>
<protein>
    <recommendedName>
        <fullName evidence="10">Large-conductance mechanosensitive channel</fullName>
    </recommendedName>
</protein>
<dbReference type="EMBL" id="AXCZ01000134">
    <property type="protein sequence ID" value="KGM10732.1"/>
    <property type="molecule type" value="Genomic_DNA"/>
</dbReference>
<evidence type="ECO:0000256" key="4">
    <source>
        <dbReference type="ARBA" id="ARBA00022475"/>
    </source>
</evidence>
<dbReference type="PANTHER" id="PTHR30266">
    <property type="entry name" value="MECHANOSENSITIVE CHANNEL MSCL"/>
    <property type="match status" value="1"/>
</dbReference>
<evidence type="ECO:0000256" key="10">
    <source>
        <dbReference type="HAMAP-Rule" id="MF_00115"/>
    </source>
</evidence>
<evidence type="ECO:0000256" key="2">
    <source>
        <dbReference type="ARBA" id="ARBA00007254"/>
    </source>
</evidence>
<dbReference type="NCBIfam" id="TIGR00220">
    <property type="entry name" value="mscL"/>
    <property type="match status" value="1"/>
</dbReference>
<comment type="similarity">
    <text evidence="2 10">Belongs to the MscL family.</text>
</comment>
<accession>A0A0A0BSW5</accession>
<keyword evidence="12" id="KW-1185">Reference proteome</keyword>
<proteinExistence type="inferred from homology"/>
<evidence type="ECO:0000256" key="8">
    <source>
        <dbReference type="ARBA" id="ARBA00023136"/>
    </source>
</evidence>
<dbReference type="HAMAP" id="MF_00115">
    <property type="entry name" value="MscL"/>
    <property type="match status" value="1"/>
</dbReference>
<dbReference type="Gene3D" id="1.10.1200.120">
    <property type="entry name" value="Large-conductance mechanosensitive channel, MscL, domain 1"/>
    <property type="match status" value="1"/>
</dbReference>
<comment type="subunit">
    <text evidence="10">Homopentamer.</text>
</comment>
<name>A0A0A0BSW5_9CELL</name>
<feature type="transmembrane region" description="Helical" evidence="10">
    <location>
        <begin position="12"/>
        <end position="31"/>
    </location>
</feature>
<comment type="subcellular location">
    <subcellularLocation>
        <location evidence="1 10">Cell membrane</location>
        <topology evidence="1 10">Multi-pass membrane protein</topology>
    </subcellularLocation>
</comment>
<dbReference type="RefSeq" id="WP_035061648.1">
    <property type="nucleotide sequence ID" value="NZ_AXCZ01000134.1"/>
</dbReference>
<dbReference type="Pfam" id="PF01741">
    <property type="entry name" value="MscL"/>
    <property type="match status" value="1"/>
</dbReference>
<keyword evidence="9 10" id="KW-0407">Ion channel</keyword>
<dbReference type="PANTHER" id="PTHR30266:SF2">
    <property type="entry name" value="LARGE-CONDUCTANCE MECHANOSENSITIVE CHANNEL"/>
    <property type="match status" value="1"/>
</dbReference>
<dbReference type="AlphaFoldDB" id="A0A0A0BSW5"/>
<evidence type="ECO:0000256" key="3">
    <source>
        <dbReference type="ARBA" id="ARBA00022448"/>
    </source>
</evidence>
<comment type="function">
    <text evidence="10">Channel that opens in response to stretch forces in the membrane lipid bilayer. May participate in the regulation of osmotic pressure changes within the cell.</text>
</comment>
<comment type="caution">
    <text evidence="11">The sequence shown here is derived from an EMBL/GenBank/DDBJ whole genome shotgun (WGS) entry which is preliminary data.</text>
</comment>
<dbReference type="PROSITE" id="PS01327">
    <property type="entry name" value="MSCL"/>
    <property type="match status" value="1"/>
</dbReference>
<dbReference type="Proteomes" id="UP000054314">
    <property type="component" value="Unassembled WGS sequence"/>
</dbReference>
<dbReference type="OrthoDB" id="9810350at2"/>
<dbReference type="InterPro" id="IPR001185">
    <property type="entry name" value="MS_channel"/>
</dbReference>
<dbReference type="InterPro" id="IPR037673">
    <property type="entry name" value="MSC/AndL"/>
</dbReference>
<evidence type="ECO:0000313" key="12">
    <source>
        <dbReference type="Proteomes" id="UP000054314"/>
    </source>
</evidence>
<keyword evidence="3 10" id="KW-0813">Transport</keyword>
<keyword evidence="6 10" id="KW-1133">Transmembrane helix</keyword>
<keyword evidence="5 10" id="KW-0812">Transmembrane</keyword>
<evidence type="ECO:0000256" key="5">
    <source>
        <dbReference type="ARBA" id="ARBA00022692"/>
    </source>
</evidence>
<keyword evidence="8 10" id="KW-0472">Membrane</keyword>
<sequence length="130" mass="13663">MITGFKTFILRGNVVDLAVAVVIGAAFSRVVESLVAGLFTPLIAAVFGEPNLDAVGVFEVNGAVFSVGVVLTAALNFLLIAAAIYFLIVAPMNALAARRAAGREPEPLTPSDEVALLQEIRDLLAERPTR</sequence>
<evidence type="ECO:0000256" key="6">
    <source>
        <dbReference type="ARBA" id="ARBA00022989"/>
    </source>
</evidence>